<keyword evidence="3" id="KW-1185">Reference proteome</keyword>
<sequence>MLLSQRLKLVSRLQLAHRVQPVRRVFIPKPGSQEKRGLGIPTIHDRCVQTLVKLGLEPEWEAKFEPNSYGFRPGRSCHDAIEAIFSAIRQKPKFVLDADLEKCFDRIDQSALLAKLQTFPTLRRQVQAWLSAGVMERGALFPTEEGVPQGGCCSPLLANIALHGMEAVVSQVSKTARLICYCDDFVVLHEDITVVQACQHALQQCFSGMGLTLKPSKTHITHTLNPYEGRMGFDFLGMQIRQFHVGKYQCGKAGTRGKHPQSLGFKTLIKPSSAKLKQQSGALGCIIKAHRAAPQAALIRQLNPRIRGWANYYASVVSKACFEKLDHLIFQQLRAWARRRHPHKSRHWTIHRYWRTNSGEHWRFSATLNGQAIPLLKHRETPIVRHIKVQGTRSPYDGDWLYWSIRLGRHPEVPKRVATLLKHQNGQCRACGLFFKDGDRWELDHILARSQGGKDVYTNLQLLHRHCHVTKTGLERASAPS</sequence>
<evidence type="ECO:0000313" key="2">
    <source>
        <dbReference type="EMBL" id="MEP1061965.1"/>
    </source>
</evidence>
<dbReference type="RefSeq" id="WP_242033454.1">
    <property type="nucleotide sequence ID" value="NZ_JAMPLM010000049.1"/>
</dbReference>
<dbReference type="GO" id="GO:0003964">
    <property type="term" value="F:RNA-directed DNA polymerase activity"/>
    <property type="evidence" value="ECO:0007669"/>
    <property type="project" value="UniProtKB-KW"/>
</dbReference>
<dbReference type="InterPro" id="IPR013597">
    <property type="entry name" value="Mat_intron_G2"/>
</dbReference>
<keyword evidence="2" id="KW-0808">Transferase</keyword>
<dbReference type="InterPro" id="IPR043502">
    <property type="entry name" value="DNA/RNA_pol_sf"/>
</dbReference>
<dbReference type="Proteomes" id="UP001476950">
    <property type="component" value="Unassembled WGS sequence"/>
</dbReference>
<dbReference type="CDD" id="cd01651">
    <property type="entry name" value="RT_G2_intron"/>
    <property type="match status" value="1"/>
</dbReference>
<dbReference type="Pfam" id="PF01844">
    <property type="entry name" value="HNH"/>
    <property type="match status" value="1"/>
</dbReference>
<dbReference type="Pfam" id="PF08388">
    <property type="entry name" value="GIIM"/>
    <property type="match status" value="1"/>
</dbReference>
<feature type="domain" description="Reverse transcriptase" evidence="1">
    <location>
        <begin position="1"/>
        <end position="240"/>
    </location>
</feature>
<name>A0ABV0KUL5_9CYAN</name>
<protein>
    <submittedName>
        <fullName evidence="2">Reverse transcriptase domain-containing protein</fullName>
    </submittedName>
</protein>
<dbReference type="InterPro" id="IPR002711">
    <property type="entry name" value="HNH"/>
</dbReference>
<dbReference type="InterPro" id="IPR003615">
    <property type="entry name" value="HNH_nuc"/>
</dbReference>
<dbReference type="PANTHER" id="PTHR34047">
    <property type="entry name" value="NUCLEAR INTRON MATURASE 1, MITOCHONDRIAL-RELATED"/>
    <property type="match status" value="1"/>
</dbReference>
<evidence type="ECO:0000313" key="3">
    <source>
        <dbReference type="Proteomes" id="UP001476950"/>
    </source>
</evidence>
<comment type="caution">
    <text evidence="2">The sequence shown here is derived from an EMBL/GenBank/DDBJ whole genome shotgun (WGS) entry which is preliminary data.</text>
</comment>
<dbReference type="Pfam" id="PF00078">
    <property type="entry name" value="RVT_1"/>
    <property type="match status" value="1"/>
</dbReference>
<dbReference type="InterPro" id="IPR000477">
    <property type="entry name" value="RT_dom"/>
</dbReference>
<dbReference type="SUPFAM" id="SSF56672">
    <property type="entry name" value="DNA/RNA polymerases"/>
    <property type="match status" value="1"/>
</dbReference>
<dbReference type="CDD" id="cd00085">
    <property type="entry name" value="HNHc"/>
    <property type="match status" value="1"/>
</dbReference>
<evidence type="ECO:0000259" key="1">
    <source>
        <dbReference type="PROSITE" id="PS50878"/>
    </source>
</evidence>
<organism evidence="2 3">
    <name type="scientific">Stenomitos frigidus AS-A4</name>
    <dbReference type="NCBI Taxonomy" id="2933935"/>
    <lineage>
        <taxon>Bacteria</taxon>
        <taxon>Bacillati</taxon>
        <taxon>Cyanobacteriota</taxon>
        <taxon>Cyanophyceae</taxon>
        <taxon>Leptolyngbyales</taxon>
        <taxon>Leptolyngbyaceae</taxon>
        <taxon>Stenomitos</taxon>
    </lineage>
</organism>
<gene>
    <name evidence="2" type="ORF">NDI38_26685</name>
</gene>
<dbReference type="PANTHER" id="PTHR34047:SF10">
    <property type="entry name" value="GROUP II INTRON-ASSOCIATED OPEN READING FRAME"/>
    <property type="match status" value="1"/>
</dbReference>
<reference evidence="2 3" key="1">
    <citation type="submission" date="2022-04" db="EMBL/GenBank/DDBJ databases">
        <title>Positive selection, recombination, and allopatry shape intraspecific diversity of widespread and dominant cyanobacteria.</title>
        <authorList>
            <person name="Wei J."/>
            <person name="Shu W."/>
            <person name="Hu C."/>
        </authorList>
    </citation>
    <scope>NUCLEOTIDE SEQUENCE [LARGE SCALE GENOMIC DNA]</scope>
    <source>
        <strain evidence="2 3">AS-A4</strain>
    </source>
</reference>
<dbReference type="PROSITE" id="PS50878">
    <property type="entry name" value="RT_POL"/>
    <property type="match status" value="1"/>
</dbReference>
<dbReference type="Gene3D" id="1.10.30.50">
    <property type="match status" value="1"/>
</dbReference>
<accession>A0ABV0KUL5</accession>
<dbReference type="EMBL" id="JAMPLM010000049">
    <property type="protein sequence ID" value="MEP1061965.1"/>
    <property type="molecule type" value="Genomic_DNA"/>
</dbReference>
<keyword evidence="2" id="KW-0695">RNA-directed DNA polymerase</keyword>
<keyword evidence="2" id="KW-0548">Nucleotidyltransferase</keyword>
<proteinExistence type="predicted"/>
<dbReference type="InterPro" id="IPR051083">
    <property type="entry name" value="GrpII_Intron_Splice-Mob/Def"/>
</dbReference>
<dbReference type="SMART" id="SM00507">
    <property type="entry name" value="HNHc"/>
    <property type="match status" value="1"/>
</dbReference>